<feature type="chain" id="PRO_5031190589" description="SH3 domain-containing protein" evidence="1">
    <location>
        <begin position="31"/>
        <end position="124"/>
    </location>
</feature>
<accession>A0A7W9MZ02</accession>
<keyword evidence="1" id="KW-0732">Signal</keyword>
<dbReference type="RefSeq" id="WP_184803258.1">
    <property type="nucleotide sequence ID" value="NZ_JACHMY010000001.1"/>
</dbReference>
<sequence length="124" mass="12853">MKMTQLTRVAMAAAVVASGLVCAGATVANAAPDCTQSGPNLDGGSLMTLGAVPYKSGPAAECRTNETRSGKAYIWCRKTNQYGNLWYYARDADSNQPGWVYSGDVVSISGSNGARCGAGLTPPR</sequence>
<comment type="caution">
    <text evidence="2">The sequence shown here is derived from an EMBL/GenBank/DDBJ whole genome shotgun (WGS) entry which is preliminary data.</text>
</comment>
<gene>
    <name evidence="2" type="ORF">HDA39_007442</name>
</gene>
<protein>
    <recommendedName>
        <fullName evidence="4">SH3 domain-containing protein</fullName>
    </recommendedName>
</protein>
<evidence type="ECO:0000313" key="2">
    <source>
        <dbReference type="EMBL" id="MBB5840708.1"/>
    </source>
</evidence>
<keyword evidence="3" id="KW-1185">Reference proteome</keyword>
<dbReference type="EMBL" id="JACHMY010000001">
    <property type="protein sequence ID" value="MBB5840708.1"/>
    <property type="molecule type" value="Genomic_DNA"/>
</dbReference>
<dbReference type="AlphaFoldDB" id="A0A7W9MZ02"/>
<evidence type="ECO:0000313" key="3">
    <source>
        <dbReference type="Proteomes" id="UP000549971"/>
    </source>
</evidence>
<proteinExistence type="predicted"/>
<feature type="signal peptide" evidence="1">
    <location>
        <begin position="1"/>
        <end position="30"/>
    </location>
</feature>
<organism evidence="2 3">
    <name type="scientific">Kribbella italica</name>
    <dbReference type="NCBI Taxonomy" id="1540520"/>
    <lineage>
        <taxon>Bacteria</taxon>
        <taxon>Bacillati</taxon>
        <taxon>Actinomycetota</taxon>
        <taxon>Actinomycetes</taxon>
        <taxon>Propionibacteriales</taxon>
        <taxon>Kribbellaceae</taxon>
        <taxon>Kribbella</taxon>
    </lineage>
</organism>
<evidence type="ECO:0000256" key="1">
    <source>
        <dbReference type="SAM" id="SignalP"/>
    </source>
</evidence>
<evidence type="ECO:0008006" key="4">
    <source>
        <dbReference type="Google" id="ProtNLM"/>
    </source>
</evidence>
<dbReference type="Proteomes" id="UP000549971">
    <property type="component" value="Unassembled WGS sequence"/>
</dbReference>
<name>A0A7W9MZ02_9ACTN</name>
<reference evidence="2 3" key="1">
    <citation type="submission" date="2020-08" db="EMBL/GenBank/DDBJ databases">
        <title>Sequencing the genomes of 1000 actinobacteria strains.</title>
        <authorList>
            <person name="Klenk H.-P."/>
        </authorList>
    </citation>
    <scope>NUCLEOTIDE SEQUENCE [LARGE SCALE GENOMIC DNA]</scope>
    <source>
        <strain evidence="2 3">DSM 28967</strain>
    </source>
</reference>